<dbReference type="PANTHER" id="PTHR46732">
    <property type="entry name" value="ATP-DEPENDENT PROTEASE LA (LON) DOMAIN PROTEIN"/>
    <property type="match status" value="1"/>
</dbReference>
<dbReference type="PANTHER" id="PTHR46732:SF8">
    <property type="entry name" value="ATP-DEPENDENT PROTEASE LA (LON) DOMAIN PROTEIN"/>
    <property type="match status" value="1"/>
</dbReference>
<dbReference type="RefSeq" id="WP_116007980.1">
    <property type="nucleotide sequence ID" value="NZ_QUOU01000001.1"/>
</dbReference>
<evidence type="ECO:0000313" key="2">
    <source>
        <dbReference type="EMBL" id="REL26877.1"/>
    </source>
</evidence>
<name>A0A3E0TRA6_9GAMM</name>
<dbReference type="InterPro" id="IPR003111">
    <property type="entry name" value="Lon_prtase_N"/>
</dbReference>
<comment type="caution">
    <text evidence="2">The sequence shown here is derived from an EMBL/GenBank/DDBJ whole genome shotgun (WGS) entry which is preliminary data.</text>
</comment>
<reference evidence="2 3" key="1">
    <citation type="submission" date="2018-08" db="EMBL/GenBank/DDBJ databases">
        <title>Thalassotalea euphylliae genome.</title>
        <authorList>
            <person name="Summers S."/>
            <person name="Rice S.A."/>
            <person name="Freckelton M.L."/>
            <person name="Nedved B.T."/>
            <person name="Hadfield M.G."/>
        </authorList>
    </citation>
    <scope>NUCLEOTIDE SEQUENCE [LARGE SCALE GENOMIC DNA]</scope>
    <source>
        <strain evidence="2 3">H1</strain>
    </source>
</reference>
<proteinExistence type="predicted"/>
<dbReference type="InterPro" id="IPR015947">
    <property type="entry name" value="PUA-like_sf"/>
</dbReference>
<organism evidence="2 3">
    <name type="scientific">Thalassotalea euphylliae</name>
    <dbReference type="NCBI Taxonomy" id="1655234"/>
    <lineage>
        <taxon>Bacteria</taxon>
        <taxon>Pseudomonadati</taxon>
        <taxon>Pseudomonadota</taxon>
        <taxon>Gammaproteobacteria</taxon>
        <taxon>Alteromonadales</taxon>
        <taxon>Colwelliaceae</taxon>
        <taxon>Thalassotalea</taxon>
    </lineage>
</organism>
<evidence type="ECO:0000313" key="3">
    <source>
        <dbReference type="Proteomes" id="UP000256478"/>
    </source>
</evidence>
<dbReference type="AlphaFoldDB" id="A0A3E0TRA6"/>
<feature type="domain" description="Lon N-terminal" evidence="1">
    <location>
        <begin position="3"/>
        <end position="174"/>
    </location>
</feature>
<accession>A0A3E0TRA6</accession>
<dbReference type="Gene3D" id="2.30.130.40">
    <property type="entry name" value="LON domain-like"/>
    <property type="match status" value="1"/>
</dbReference>
<dbReference type="Proteomes" id="UP000256478">
    <property type="component" value="Unassembled WGS sequence"/>
</dbReference>
<sequence length="199" mass="23101">MIVPIFPLPVYLLPNGITQLRIFEQRYLNMVKNSQKTQGFVIVHTLQESDSSKYRVNQKTRLSDWGSWVDIVDFDSGDDGMLMITVQCKSLVTIKDVHQQADKLYVATISPKPHWQTGQAHDHQHCMLLKTQLERLFDNHIALQRLYPSPAFDDDNWVCARWLELLPIEFSDKQHFSQDTSFTEAIDFLNTIFVNETSS</sequence>
<dbReference type="OrthoDB" id="8558970at2"/>
<dbReference type="InterPro" id="IPR046336">
    <property type="entry name" value="Lon_prtase_N_sf"/>
</dbReference>
<gene>
    <name evidence="2" type="ORF">DXX93_10045</name>
</gene>
<protein>
    <recommendedName>
        <fullName evidence="1">Lon N-terminal domain-containing protein</fullName>
    </recommendedName>
</protein>
<dbReference type="EMBL" id="QUOU01000001">
    <property type="protein sequence ID" value="REL26877.1"/>
    <property type="molecule type" value="Genomic_DNA"/>
</dbReference>
<dbReference type="SUPFAM" id="SSF88697">
    <property type="entry name" value="PUA domain-like"/>
    <property type="match status" value="1"/>
</dbReference>
<dbReference type="Pfam" id="PF02190">
    <property type="entry name" value="LON_substr_bdg"/>
    <property type="match status" value="1"/>
</dbReference>
<evidence type="ECO:0000259" key="1">
    <source>
        <dbReference type="Pfam" id="PF02190"/>
    </source>
</evidence>